<evidence type="ECO:0000256" key="7">
    <source>
        <dbReference type="HAMAP-Rule" id="MF_00362"/>
    </source>
</evidence>
<dbReference type="PROSITE" id="PS01109">
    <property type="entry name" value="RIBOSOMAL_L10"/>
    <property type="match status" value="1"/>
</dbReference>
<dbReference type="InterPro" id="IPR043141">
    <property type="entry name" value="Ribosomal_uL10-like_sf"/>
</dbReference>
<evidence type="ECO:0000256" key="2">
    <source>
        <dbReference type="ARBA" id="ARBA00008889"/>
    </source>
</evidence>
<keyword evidence="3 7" id="KW-0689">Ribosomal protein</keyword>
<evidence type="ECO:0000256" key="3">
    <source>
        <dbReference type="ARBA" id="ARBA00022980"/>
    </source>
</evidence>
<dbReference type="PANTHER" id="PTHR11560">
    <property type="entry name" value="39S RIBOSOMAL PROTEIN L10, MITOCHONDRIAL"/>
    <property type="match status" value="1"/>
</dbReference>
<evidence type="ECO:0000256" key="5">
    <source>
        <dbReference type="ARBA" id="ARBA00026025"/>
    </source>
</evidence>
<evidence type="ECO:0000256" key="4">
    <source>
        <dbReference type="ARBA" id="ARBA00023274"/>
    </source>
</evidence>
<dbReference type="InterPro" id="IPR002363">
    <property type="entry name" value="Ribosomal_uL10_CS_bac"/>
</dbReference>
<keyword evidence="7" id="KW-0694">RNA-binding</keyword>
<dbReference type="GO" id="GO:0003735">
    <property type="term" value="F:structural constituent of ribosome"/>
    <property type="evidence" value="ECO:0007669"/>
    <property type="project" value="InterPro"/>
</dbReference>
<evidence type="ECO:0000313" key="9">
    <source>
        <dbReference type="Proteomes" id="UP000023067"/>
    </source>
</evidence>
<dbReference type="GO" id="GO:0070180">
    <property type="term" value="F:large ribosomal subunit rRNA binding"/>
    <property type="evidence" value="ECO:0007669"/>
    <property type="project" value="UniProtKB-UniRule"/>
</dbReference>
<proteinExistence type="inferred from homology"/>
<dbReference type="PATRIC" id="fig|396014.3.peg.1206"/>
<comment type="function">
    <text evidence="1 7">Forms part of the ribosomal stalk, playing a central role in the interaction of the ribosome with GTP-bound translation factors.</text>
</comment>
<evidence type="ECO:0000256" key="1">
    <source>
        <dbReference type="ARBA" id="ARBA00002633"/>
    </source>
</evidence>
<comment type="similarity">
    <text evidence="2 7">Belongs to the universal ribosomal protein uL10 family.</text>
</comment>
<dbReference type="SUPFAM" id="SSF160369">
    <property type="entry name" value="Ribosomal protein L10-like"/>
    <property type="match status" value="1"/>
</dbReference>
<dbReference type="NCBIfam" id="NF000955">
    <property type="entry name" value="PRK00099.1-1"/>
    <property type="match status" value="1"/>
</dbReference>
<keyword evidence="4 7" id="KW-0687">Ribonucleoprotein</keyword>
<dbReference type="RefSeq" id="WP_038371308.1">
    <property type="nucleotide sequence ID" value="NZ_BAAAOW010000003.1"/>
</dbReference>
<dbReference type="GO" id="GO:0015934">
    <property type="term" value="C:large ribosomal subunit"/>
    <property type="evidence" value="ECO:0007669"/>
    <property type="project" value="InterPro"/>
</dbReference>
<comment type="caution">
    <text evidence="8">The sequence shown here is derived from an EMBL/GenBank/DDBJ whole genome shotgun (WGS) entry which is preliminary data.</text>
</comment>
<dbReference type="Proteomes" id="UP000023067">
    <property type="component" value="Unassembled WGS sequence"/>
</dbReference>
<evidence type="ECO:0000313" key="8">
    <source>
        <dbReference type="EMBL" id="EWS81989.1"/>
    </source>
</evidence>
<dbReference type="HAMAP" id="MF_00362">
    <property type="entry name" value="Ribosomal_uL10"/>
    <property type="match status" value="1"/>
</dbReference>
<comment type="subunit">
    <text evidence="5 7">Part of the ribosomal stalk of the 50S ribosomal subunit. The N-terminus interacts with L11 and the large rRNA to form the base of the stalk. The C-terminus forms an elongated spine to which L12 dimers bind in a sequential fashion forming a multimeric L10(L12)X complex.</text>
</comment>
<dbReference type="Pfam" id="PF00466">
    <property type="entry name" value="Ribosomal_L10"/>
    <property type="match status" value="1"/>
</dbReference>
<name>Z9JUW4_9MICO</name>
<keyword evidence="9" id="KW-1185">Reference proteome</keyword>
<dbReference type="Gene3D" id="3.30.70.1730">
    <property type="match status" value="1"/>
</dbReference>
<keyword evidence="7" id="KW-0699">rRNA-binding</keyword>
<sequence length="171" mass="18378">MAKPEKVDAVAELTELFRESDAAVLTEYRGLSVQQLKTLRRALGADTTYAVVKNTLTEIAAREAGIDAFEGKLAGPTAIAFIKGEPVTPAKTLRDFAKENDQLVVKSGFFEGKTLTEDDVKKLADLESREVLLAKAAGALKANLSKAAAVFQAPLSKTVRTVDALREKQDA</sequence>
<dbReference type="CDD" id="cd05797">
    <property type="entry name" value="Ribosomal_L10"/>
    <property type="match status" value="1"/>
</dbReference>
<dbReference type="InterPro" id="IPR001790">
    <property type="entry name" value="Ribosomal_uL10"/>
</dbReference>
<dbReference type="GO" id="GO:0006412">
    <property type="term" value="P:translation"/>
    <property type="evidence" value="ECO:0007669"/>
    <property type="project" value="UniProtKB-UniRule"/>
</dbReference>
<protein>
    <recommendedName>
        <fullName evidence="6 7">Large ribosomal subunit protein uL10</fullName>
    </recommendedName>
</protein>
<dbReference type="InterPro" id="IPR047865">
    <property type="entry name" value="Ribosomal_uL10_bac_type"/>
</dbReference>
<evidence type="ECO:0000256" key="6">
    <source>
        <dbReference type="ARBA" id="ARBA00035202"/>
    </source>
</evidence>
<dbReference type="OrthoDB" id="3186107at2"/>
<dbReference type="AlphaFoldDB" id="Z9JUW4"/>
<dbReference type="InterPro" id="IPR022973">
    <property type="entry name" value="Ribosomal_uL10_bac"/>
</dbReference>
<gene>
    <name evidence="7" type="primary">rplJ</name>
    <name evidence="8" type="ORF">BF93_14280</name>
</gene>
<dbReference type="Gene3D" id="6.10.250.290">
    <property type="match status" value="1"/>
</dbReference>
<dbReference type="HOGENOM" id="CLU_092227_1_0_11"/>
<dbReference type="EMBL" id="JDYK01000004">
    <property type="protein sequence ID" value="EWS81989.1"/>
    <property type="molecule type" value="Genomic_DNA"/>
</dbReference>
<reference evidence="8 9" key="1">
    <citation type="submission" date="2014-02" db="EMBL/GenBank/DDBJ databases">
        <title>Genome sequence of Brachybacterium phenoliresistens strain W13A50.</title>
        <authorList>
            <person name="Wang X."/>
        </authorList>
    </citation>
    <scope>NUCLEOTIDE SEQUENCE [LARGE SCALE GENOMIC DNA]</scope>
    <source>
        <strain evidence="8 9">W13A50</strain>
    </source>
</reference>
<dbReference type="STRING" id="396014.BF93_14280"/>
<dbReference type="eggNOG" id="COG0244">
    <property type="taxonomic scope" value="Bacteria"/>
</dbReference>
<accession>Z9JUW4</accession>
<organism evidence="8 9">
    <name type="scientific">Brachybacterium phenoliresistens</name>
    <dbReference type="NCBI Taxonomy" id="396014"/>
    <lineage>
        <taxon>Bacteria</taxon>
        <taxon>Bacillati</taxon>
        <taxon>Actinomycetota</taxon>
        <taxon>Actinomycetes</taxon>
        <taxon>Micrococcales</taxon>
        <taxon>Dermabacteraceae</taxon>
        <taxon>Brachybacterium</taxon>
    </lineage>
</organism>